<comment type="caution">
    <text evidence="2">The sequence shown here is derived from an EMBL/GenBank/DDBJ whole genome shotgun (WGS) entry which is preliminary data.</text>
</comment>
<dbReference type="Pfam" id="PF19054">
    <property type="entry name" value="DUF5753"/>
    <property type="match status" value="1"/>
</dbReference>
<feature type="domain" description="DUF5753" evidence="1">
    <location>
        <begin position="90"/>
        <end position="269"/>
    </location>
</feature>
<dbReference type="InterPro" id="IPR010982">
    <property type="entry name" value="Lambda_DNA-bd_dom_sf"/>
</dbReference>
<accession>A0A540W634</accession>
<evidence type="ECO:0000259" key="1">
    <source>
        <dbReference type="Pfam" id="PF19054"/>
    </source>
</evidence>
<dbReference type="SUPFAM" id="SSF47413">
    <property type="entry name" value="lambda repressor-like DNA-binding domains"/>
    <property type="match status" value="1"/>
</dbReference>
<dbReference type="InterPro" id="IPR001387">
    <property type="entry name" value="Cro/C1-type_HTH"/>
</dbReference>
<protein>
    <submittedName>
        <fullName evidence="2">Helix-turn-helix domain-containing protein</fullName>
    </submittedName>
</protein>
<dbReference type="InterPro" id="IPR043917">
    <property type="entry name" value="DUF5753"/>
</dbReference>
<gene>
    <name evidence="2" type="ORF">E6W39_22425</name>
</gene>
<dbReference type="Proteomes" id="UP000319103">
    <property type="component" value="Unassembled WGS sequence"/>
</dbReference>
<proteinExistence type="predicted"/>
<dbReference type="AlphaFoldDB" id="A0A540W634"/>
<dbReference type="GO" id="GO:0003677">
    <property type="term" value="F:DNA binding"/>
    <property type="evidence" value="ECO:0007669"/>
    <property type="project" value="InterPro"/>
</dbReference>
<organism evidence="2 3">
    <name type="scientific">Kitasatospora acidiphila</name>
    <dbReference type="NCBI Taxonomy" id="2567942"/>
    <lineage>
        <taxon>Bacteria</taxon>
        <taxon>Bacillati</taxon>
        <taxon>Actinomycetota</taxon>
        <taxon>Actinomycetes</taxon>
        <taxon>Kitasatosporales</taxon>
        <taxon>Streptomycetaceae</taxon>
        <taxon>Kitasatospora</taxon>
    </lineage>
</organism>
<keyword evidence="3" id="KW-1185">Reference proteome</keyword>
<dbReference type="Pfam" id="PF13560">
    <property type="entry name" value="HTH_31"/>
    <property type="match status" value="1"/>
</dbReference>
<evidence type="ECO:0000313" key="3">
    <source>
        <dbReference type="Proteomes" id="UP000319103"/>
    </source>
</evidence>
<dbReference type="OrthoDB" id="2897536at2"/>
<dbReference type="CDD" id="cd00093">
    <property type="entry name" value="HTH_XRE"/>
    <property type="match status" value="1"/>
</dbReference>
<name>A0A540W634_9ACTN</name>
<dbReference type="RefSeq" id="WP_141635050.1">
    <property type="nucleotide sequence ID" value="NZ_VIGB01000003.1"/>
</dbReference>
<evidence type="ECO:0000313" key="2">
    <source>
        <dbReference type="EMBL" id="TQF04479.1"/>
    </source>
</evidence>
<dbReference type="EMBL" id="VIGB01000003">
    <property type="protein sequence ID" value="TQF04479.1"/>
    <property type="molecule type" value="Genomic_DNA"/>
</dbReference>
<reference evidence="2 3" key="1">
    <citation type="submission" date="2019-06" db="EMBL/GenBank/DDBJ databases">
        <title>Description of Kitasatospora acidophila sp. nov. isolated from pine grove soil, and reclassification of Streptomyces novaecaesareae to Kitasatospora novaeceasareae comb. nov.</title>
        <authorList>
            <person name="Kim M.J."/>
        </authorList>
    </citation>
    <scope>NUCLEOTIDE SEQUENCE [LARGE SCALE GENOMIC DNA]</scope>
    <source>
        <strain evidence="2 3">MMS16-CNU292</strain>
    </source>
</reference>
<sequence length="276" mass="30204">MNIKRLNPGASPRAAFGDQLRRSRLEKGWTQVEAGLHLGCTGAHVSGVETASKLPGRLFAVRADEVFSTGLLFQILWQAIKGRSFLEGFPEYLAEEAKAVEVRMFELDVIPGPLQTPEYAAAIAKADVARGIIDETQAKERLALLAARRRRLIQSPAGPYFYAVLNEGCLRRVVGGPAVMVRQLDALEQASASPRITIQVAPFALGEHRPFVLPISLLSLPDRSLIGYTESEGQATLVRDAATLATWDRAYHHLQVGALSELASLDKIRAAREENR</sequence>